<feature type="non-terminal residue" evidence="2">
    <location>
        <position position="1"/>
    </location>
</feature>
<sequence>HHPARRRGGPRGGHEGRGPAPEGRGARARGGPDGRGRGQGRVRDPGERHHRSLPEHAGQRPRRRRPRRQRPRPVRRHGRHGRLLLRPLRHRPPTRAPLL</sequence>
<gene>
    <name evidence="2" type="ORF">AVDCRST_MAG05-5207</name>
</gene>
<feature type="compositionally biased region" description="Basic and acidic residues" evidence="1">
    <location>
        <begin position="30"/>
        <end position="58"/>
    </location>
</feature>
<proteinExistence type="predicted"/>
<dbReference type="EMBL" id="CADCVM010000553">
    <property type="protein sequence ID" value="CAA9539185.1"/>
    <property type="molecule type" value="Genomic_DNA"/>
</dbReference>
<feature type="region of interest" description="Disordered" evidence="1">
    <location>
        <begin position="1"/>
        <end position="99"/>
    </location>
</feature>
<reference evidence="2" key="1">
    <citation type="submission" date="2020-02" db="EMBL/GenBank/DDBJ databases">
        <authorList>
            <person name="Meier V. D."/>
        </authorList>
    </citation>
    <scope>NUCLEOTIDE SEQUENCE</scope>
    <source>
        <strain evidence="2">AVDCRST_MAG05</strain>
    </source>
</reference>
<evidence type="ECO:0000313" key="2">
    <source>
        <dbReference type="EMBL" id="CAA9539185.1"/>
    </source>
</evidence>
<accession>A0A6J4U374</accession>
<evidence type="ECO:0000256" key="1">
    <source>
        <dbReference type="SAM" id="MobiDB-lite"/>
    </source>
</evidence>
<dbReference type="AlphaFoldDB" id="A0A6J4U374"/>
<protein>
    <submittedName>
        <fullName evidence="2">Energy conserving hydrogenase Ehb protein Q</fullName>
    </submittedName>
</protein>
<feature type="non-terminal residue" evidence="2">
    <location>
        <position position="99"/>
    </location>
</feature>
<organism evidence="2">
    <name type="scientific">uncultured Rubrobacteraceae bacterium</name>
    <dbReference type="NCBI Taxonomy" id="349277"/>
    <lineage>
        <taxon>Bacteria</taxon>
        <taxon>Bacillati</taxon>
        <taxon>Actinomycetota</taxon>
        <taxon>Rubrobacteria</taxon>
        <taxon>Rubrobacterales</taxon>
        <taxon>Rubrobacteraceae</taxon>
        <taxon>environmental samples</taxon>
    </lineage>
</organism>
<name>A0A6J4U374_9ACTN</name>
<feature type="compositionally biased region" description="Basic residues" evidence="1">
    <location>
        <begin position="59"/>
        <end position="93"/>
    </location>
</feature>